<gene>
    <name evidence="1" type="ORF">HLH48_21715</name>
</gene>
<name>A0A7W4IH34_9PROT</name>
<dbReference type="AlphaFoldDB" id="A0A7W4IH34"/>
<protein>
    <submittedName>
        <fullName evidence="1">Uncharacterized protein</fullName>
    </submittedName>
</protein>
<evidence type="ECO:0000313" key="2">
    <source>
        <dbReference type="Proteomes" id="UP000589085"/>
    </source>
</evidence>
<dbReference type="EMBL" id="JABEQJ010000050">
    <property type="protein sequence ID" value="MBB2162728.1"/>
    <property type="molecule type" value="Genomic_DNA"/>
</dbReference>
<comment type="caution">
    <text evidence="1">The sequence shown here is derived from an EMBL/GenBank/DDBJ whole genome shotgun (WGS) entry which is preliminary data.</text>
</comment>
<reference evidence="1 2" key="1">
    <citation type="submission" date="2020-04" db="EMBL/GenBank/DDBJ databases">
        <title>Description of novel Gluconacetobacter.</title>
        <authorList>
            <person name="Sombolestani A."/>
        </authorList>
    </citation>
    <scope>NUCLEOTIDE SEQUENCE [LARGE SCALE GENOMIC DNA]</scope>
    <source>
        <strain evidence="1 2">LMG 19747</strain>
    </source>
</reference>
<sequence>MNLHTFARGLPGPDGPARPVAGRQFNALCELETLAGVTDRVAFWRRFHHLPPDCRVRRSQEALHRHVHERIAKGELAPDETPKERALRALKRATTAFIEPNDPTAQPLPDVLDALARSADAARDAGATALEIIDASEGLEH</sequence>
<dbReference type="RefSeq" id="WP_182999545.1">
    <property type="nucleotide sequence ID" value="NZ_JABEQJ010000050.1"/>
</dbReference>
<evidence type="ECO:0000313" key="1">
    <source>
        <dbReference type="EMBL" id="MBB2162728.1"/>
    </source>
</evidence>
<accession>A0A7W4IH34</accession>
<organism evidence="1 2">
    <name type="scientific">Gluconacetobacter sacchari</name>
    <dbReference type="NCBI Taxonomy" id="92759"/>
    <lineage>
        <taxon>Bacteria</taxon>
        <taxon>Pseudomonadati</taxon>
        <taxon>Pseudomonadota</taxon>
        <taxon>Alphaproteobacteria</taxon>
        <taxon>Acetobacterales</taxon>
        <taxon>Acetobacteraceae</taxon>
        <taxon>Gluconacetobacter</taxon>
    </lineage>
</organism>
<dbReference type="Proteomes" id="UP000589085">
    <property type="component" value="Unassembled WGS sequence"/>
</dbReference>
<proteinExistence type="predicted"/>